<gene>
    <name evidence="2" type="ORF">UFOVP447_149</name>
</gene>
<name>A0A6J5M9R4_9CAUD</name>
<sequence>MSTEIDNILYQHREAVVKGLYSIKLNRLEQAAKVICKAIKERRDIYTIGNGASASIAQHWACDYTKGSSQLDPENEQFLKVRVHSLASNIPLMTAISNDISYDEVYAYQLERLGAAGDVLVAISSSGNSPNVVRAIEAAIKEKMYVITLTGFDGGEAMKLSNQYLQGVNVHVDCPEYEAAEDCHQAVMHMIAKYIRKTMWK</sequence>
<dbReference type="Pfam" id="PF13580">
    <property type="entry name" value="SIS_2"/>
    <property type="match status" value="1"/>
</dbReference>
<dbReference type="CDD" id="cd05006">
    <property type="entry name" value="SIS_GmhA"/>
    <property type="match status" value="1"/>
</dbReference>
<proteinExistence type="predicted"/>
<protein>
    <submittedName>
        <fullName evidence="2">GmhA Phosphoheptose isomerase</fullName>
    </submittedName>
</protein>
<dbReference type="InterPro" id="IPR046348">
    <property type="entry name" value="SIS_dom_sf"/>
</dbReference>
<dbReference type="PANTHER" id="PTHR30390">
    <property type="entry name" value="SEDOHEPTULOSE 7-PHOSPHATE ISOMERASE / DNAA INITIATOR-ASSOCIATING FACTOR FOR REPLICATION INITIATION"/>
    <property type="match status" value="1"/>
</dbReference>
<dbReference type="PANTHER" id="PTHR30390:SF8">
    <property type="entry name" value="SUGAR ISOMERASE (SIS)"/>
    <property type="match status" value="1"/>
</dbReference>
<dbReference type="InterPro" id="IPR001347">
    <property type="entry name" value="SIS_dom"/>
</dbReference>
<dbReference type="GO" id="GO:0016853">
    <property type="term" value="F:isomerase activity"/>
    <property type="evidence" value="ECO:0007669"/>
    <property type="project" value="UniProtKB-KW"/>
</dbReference>
<dbReference type="InterPro" id="IPR050099">
    <property type="entry name" value="SIS_GmhA/DiaA_subfam"/>
</dbReference>
<evidence type="ECO:0000259" key="1">
    <source>
        <dbReference type="PROSITE" id="PS51464"/>
    </source>
</evidence>
<evidence type="ECO:0000313" key="2">
    <source>
        <dbReference type="EMBL" id="CAB4143444.1"/>
    </source>
</evidence>
<dbReference type="GO" id="GO:1901135">
    <property type="term" value="P:carbohydrate derivative metabolic process"/>
    <property type="evidence" value="ECO:0007669"/>
    <property type="project" value="InterPro"/>
</dbReference>
<dbReference type="EMBL" id="LR796423">
    <property type="protein sequence ID" value="CAB4143444.1"/>
    <property type="molecule type" value="Genomic_DNA"/>
</dbReference>
<dbReference type="GO" id="GO:0097367">
    <property type="term" value="F:carbohydrate derivative binding"/>
    <property type="evidence" value="ECO:0007669"/>
    <property type="project" value="InterPro"/>
</dbReference>
<accession>A0A6J5M9R4</accession>
<organism evidence="2">
    <name type="scientific">uncultured Caudovirales phage</name>
    <dbReference type="NCBI Taxonomy" id="2100421"/>
    <lineage>
        <taxon>Viruses</taxon>
        <taxon>Duplodnaviria</taxon>
        <taxon>Heunggongvirae</taxon>
        <taxon>Uroviricota</taxon>
        <taxon>Caudoviricetes</taxon>
        <taxon>Peduoviridae</taxon>
        <taxon>Maltschvirus</taxon>
        <taxon>Maltschvirus maltsch</taxon>
    </lineage>
</organism>
<dbReference type="PROSITE" id="PS51464">
    <property type="entry name" value="SIS"/>
    <property type="match status" value="1"/>
</dbReference>
<feature type="domain" description="SIS" evidence="1">
    <location>
        <begin position="35"/>
        <end position="201"/>
    </location>
</feature>
<keyword evidence="2" id="KW-0413">Isomerase</keyword>
<dbReference type="InterPro" id="IPR035461">
    <property type="entry name" value="GmhA/DiaA"/>
</dbReference>
<dbReference type="Gene3D" id="3.40.50.10490">
    <property type="entry name" value="Glucose-6-phosphate isomerase like protein, domain 1"/>
    <property type="match status" value="1"/>
</dbReference>
<reference evidence="2" key="1">
    <citation type="submission" date="2020-04" db="EMBL/GenBank/DDBJ databases">
        <authorList>
            <person name="Chiriac C."/>
            <person name="Salcher M."/>
            <person name="Ghai R."/>
            <person name="Kavagutti S V."/>
        </authorList>
    </citation>
    <scope>NUCLEOTIDE SEQUENCE</scope>
</reference>
<dbReference type="SUPFAM" id="SSF53697">
    <property type="entry name" value="SIS domain"/>
    <property type="match status" value="1"/>
</dbReference>